<dbReference type="AlphaFoldDB" id="A0AAV3NU44"/>
<gene>
    <name evidence="1" type="ORF">LIER_35358</name>
</gene>
<comment type="caution">
    <text evidence="1">The sequence shown here is derived from an EMBL/GenBank/DDBJ whole genome shotgun (WGS) entry which is preliminary data.</text>
</comment>
<name>A0AAV3NU44_LITER</name>
<reference evidence="1 2" key="1">
    <citation type="submission" date="2024-01" db="EMBL/GenBank/DDBJ databases">
        <title>The complete chloroplast genome sequence of Lithospermum erythrorhizon: insights into the phylogenetic relationship among Boraginaceae species and the maternal lineages of purple gromwells.</title>
        <authorList>
            <person name="Okada T."/>
            <person name="Watanabe K."/>
        </authorList>
    </citation>
    <scope>NUCLEOTIDE SEQUENCE [LARGE SCALE GENOMIC DNA]</scope>
</reference>
<evidence type="ECO:0000313" key="2">
    <source>
        <dbReference type="Proteomes" id="UP001454036"/>
    </source>
</evidence>
<accession>A0AAV3NU44</accession>
<sequence length="180" mass="20848">MVGLVLRLWTLVSLTRVHASLSLRVRRLHSSYGMLLALVPQIRRSILLVWLQRSWMRPHPFPFSIQRIESIFRDFLRVAWVELCSLVEGRSHEALLAEEESILASFGAVVEFSRQDLTYHILKLIASRKLRARLLPLRFVTSLLLLKRLWRSFLPSCSMKEWPLGRSVPPCGSQRIGPPI</sequence>
<dbReference type="EMBL" id="BAABME010015450">
    <property type="protein sequence ID" value="GAA0141252.1"/>
    <property type="molecule type" value="Genomic_DNA"/>
</dbReference>
<evidence type="ECO:0000313" key="1">
    <source>
        <dbReference type="EMBL" id="GAA0141252.1"/>
    </source>
</evidence>
<organism evidence="1 2">
    <name type="scientific">Lithospermum erythrorhizon</name>
    <name type="common">Purple gromwell</name>
    <name type="synonym">Lithospermum officinale var. erythrorhizon</name>
    <dbReference type="NCBI Taxonomy" id="34254"/>
    <lineage>
        <taxon>Eukaryota</taxon>
        <taxon>Viridiplantae</taxon>
        <taxon>Streptophyta</taxon>
        <taxon>Embryophyta</taxon>
        <taxon>Tracheophyta</taxon>
        <taxon>Spermatophyta</taxon>
        <taxon>Magnoliopsida</taxon>
        <taxon>eudicotyledons</taxon>
        <taxon>Gunneridae</taxon>
        <taxon>Pentapetalae</taxon>
        <taxon>asterids</taxon>
        <taxon>lamiids</taxon>
        <taxon>Boraginales</taxon>
        <taxon>Boraginaceae</taxon>
        <taxon>Boraginoideae</taxon>
        <taxon>Lithospermeae</taxon>
        <taxon>Lithospermum</taxon>
    </lineage>
</organism>
<keyword evidence="2" id="KW-1185">Reference proteome</keyword>
<dbReference type="Proteomes" id="UP001454036">
    <property type="component" value="Unassembled WGS sequence"/>
</dbReference>
<proteinExistence type="predicted"/>
<evidence type="ECO:0008006" key="3">
    <source>
        <dbReference type="Google" id="ProtNLM"/>
    </source>
</evidence>
<protein>
    <recommendedName>
        <fullName evidence="3">Secreted protein</fullName>
    </recommendedName>
</protein>